<dbReference type="SUPFAM" id="SSF54593">
    <property type="entry name" value="Glyoxalase/Bleomycin resistance protein/Dihydroxybiphenyl dioxygenase"/>
    <property type="match status" value="1"/>
</dbReference>
<evidence type="ECO:0000259" key="1">
    <source>
        <dbReference type="Pfam" id="PF13468"/>
    </source>
</evidence>
<dbReference type="InterPro" id="IPR025870">
    <property type="entry name" value="Glyoxalase-like_dom"/>
</dbReference>
<feature type="domain" description="Glyoxalase-like" evidence="1">
    <location>
        <begin position="3"/>
        <end position="174"/>
    </location>
</feature>
<sequence length="212" mass="23098">MHLDHVIFAVGPSGLAQTTAELSERLGAPFLDGGVHPRFGTRNMILPLANRQYLEVVEVLEHPAAEKAAFGQAVRARSEMGGGWLGWCIAVDDITPVERRIGRHAVPGNRHRPDGFNLEWVQIGTSSMKADPQLPQVLQWLIDSDEHPSQMAPTDIALVALEIAGSPERVSDWLGEGAIKTLEQIEVRWVAPNALPGITVAEFSTPQGLVRL</sequence>
<evidence type="ECO:0000313" key="3">
    <source>
        <dbReference type="Proteomes" id="UP000282515"/>
    </source>
</evidence>
<evidence type="ECO:0000313" key="2">
    <source>
        <dbReference type="EMBL" id="RLV56310.1"/>
    </source>
</evidence>
<protein>
    <submittedName>
        <fullName evidence="2">VOC family protein</fullName>
    </submittedName>
</protein>
<dbReference type="Pfam" id="PF13468">
    <property type="entry name" value="Glyoxalase_3"/>
    <property type="match status" value="1"/>
</dbReference>
<accession>A0A3L8PM21</accession>
<gene>
    <name evidence="2" type="ORF">D9V41_07745</name>
</gene>
<dbReference type="RefSeq" id="WP_121793969.1">
    <property type="nucleotide sequence ID" value="NZ_RDBF01000004.1"/>
</dbReference>
<proteinExistence type="predicted"/>
<dbReference type="OrthoDB" id="8857320at2"/>
<dbReference type="InterPro" id="IPR029068">
    <property type="entry name" value="Glyas_Bleomycin-R_OHBP_Dase"/>
</dbReference>
<organism evidence="2 3">
    <name type="scientific">Aeromicrobium phragmitis</name>
    <dbReference type="NCBI Taxonomy" id="2478914"/>
    <lineage>
        <taxon>Bacteria</taxon>
        <taxon>Bacillati</taxon>
        <taxon>Actinomycetota</taxon>
        <taxon>Actinomycetes</taxon>
        <taxon>Propionibacteriales</taxon>
        <taxon>Nocardioidaceae</taxon>
        <taxon>Aeromicrobium</taxon>
    </lineage>
</organism>
<keyword evidence="3" id="KW-1185">Reference proteome</keyword>
<dbReference type="PANTHER" id="PTHR40265:SF1">
    <property type="entry name" value="GLYOXALASE-LIKE DOMAIN-CONTAINING PROTEIN"/>
    <property type="match status" value="1"/>
</dbReference>
<dbReference type="PANTHER" id="PTHR40265">
    <property type="entry name" value="BLL2707 PROTEIN"/>
    <property type="match status" value="1"/>
</dbReference>
<comment type="caution">
    <text evidence="2">The sequence shown here is derived from an EMBL/GenBank/DDBJ whole genome shotgun (WGS) entry which is preliminary data.</text>
</comment>
<dbReference type="Gene3D" id="3.10.180.10">
    <property type="entry name" value="2,3-Dihydroxybiphenyl 1,2-Dioxygenase, domain 1"/>
    <property type="match status" value="1"/>
</dbReference>
<name>A0A3L8PM21_9ACTN</name>
<dbReference type="AlphaFoldDB" id="A0A3L8PM21"/>
<dbReference type="EMBL" id="RDBF01000004">
    <property type="protein sequence ID" value="RLV56310.1"/>
    <property type="molecule type" value="Genomic_DNA"/>
</dbReference>
<reference evidence="2 3" key="1">
    <citation type="submission" date="2018-10" db="EMBL/GenBank/DDBJ databases">
        <title>Aeromicrobium sp. 9W16Y-2 whole genome shotgun sequence.</title>
        <authorList>
            <person name="Li F."/>
        </authorList>
    </citation>
    <scope>NUCLEOTIDE SEQUENCE [LARGE SCALE GENOMIC DNA]</scope>
    <source>
        <strain evidence="2 3">9W16Y-2</strain>
    </source>
</reference>
<dbReference type="Proteomes" id="UP000282515">
    <property type="component" value="Unassembled WGS sequence"/>
</dbReference>